<gene>
    <name evidence="2" type="ORF">HELGO_WM22008</name>
</gene>
<name>A0A6S6U2G2_9GAMM</name>
<sequence length="285" mass="31453">MENVSLYITLVTGVASVFILFFIFYKVLHWDNKLSAMLTILLVMVVYVPFGVIYWAGMDVFAIHFAFFVMSGYGLGIITSHRRLKMELDAHVGHVDDAPVQKGWFHWGPALIVCFFLILAVVDSTIITLASKGASSEFMARWLPEPRSGAKIVSAFPGEVSNDYQEKYDQFNNYLEDKVAQRERGWVISDGWQQSPVINQPSVFSIDVKDKAGKPVAGAQVEARFLRPGDSRLDKTLMLSEHVRGSYGNSVTLDAPGLWSVVLTVVQGDATHQTTGTTQVAAAGG</sequence>
<evidence type="ECO:0000256" key="1">
    <source>
        <dbReference type="SAM" id="Phobius"/>
    </source>
</evidence>
<dbReference type="AlphaFoldDB" id="A0A6S6U2G2"/>
<organism evidence="2">
    <name type="scientific">uncultured Thiotrichaceae bacterium</name>
    <dbReference type="NCBI Taxonomy" id="298394"/>
    <lineage>
        <taxon>Bacteria</taxon>
        <taxon>Pseudomonadati</taxon>
        <taxon>Pseudomonadota</taxon>
        <taxon>Gammaproteobacteria</taxon>
        <taxon>Thiotrichales</taxon>
        <taxon>Thiotrichaceae</taxon>
        <taxon>environmental samples</taxon>
    </lineage>
</organism>
<feature type="transmembrane region" description="Helical" evidence="1">
    <location>
        <begin position="37"/>
        <end position="55"/>
    </location>
</feature>
<feature type="transmembrane region" description="Helical" evidence="1">
    <location>
        <begin position="110"/>
        <end position="130"/>
    </location>
</feature>
<evidence type="ECO:0000313" key="2">
    <source>
        <dbReference type="EMBL" id="CAA6820919.1"/>
    </source>
</evidence>
<accession>A0A6S6U2G2</accession>
<reference evidence="2" key="1">
    <citation type="submission" date="2020-01" db="EMBL/GenBank/DDBJ databases">
        <authorList>
            <person name="Meier V. D."/>
            <person name="Meier V D."/>
        </authorList>
    </citation>
    <scope>NUCLEOTIDE SEQUENCE</scope>
    <source>
        <strain evidence="2">HLG_WM_MAG_08</strain>
    </source>
</reference>
<proteinExistence type="predicted"/>
<feature type="transmembrane region" description="Helical" evidence="1">
    <location>
        <begin position="61"/>
        <end position="78"/>
    </location>
</feature>
<dbReference type="InterPro" id="IPR008620">
    <property type="entry name" value="FixH"/>
</dbReference>
<dbReference type="Pfam" id="PF05751">
    <property type="entry name" value="FixH"/>
    <property type="match status" value="1"/>
</dbReference>
<protein>
    <submittedName>
        <fullName evidence="2">Nitrogen fixation protein FixH</fullName>
    </submittedName>
</protein>
<feature type="transmembrane region" description="Helical" evidence="1">
    <location>
        <begin position="6"/>
        <end position="25"/>
    </location>
</feature>
<keyword evidence="1" id="KW-0472">Membrane</keyword>
<keyword evidence="1" id="KW-0812">Transmembrane</keyword>
<dbReference type="EMBL" id="CACVAV010000320">
    <property type="protein sequence ID" value="CAA6820919.1"/>
    <property type="molecule type" value="Genomic_DNA"/>
</dbReference>
<keyword evidence="1" id="KW-1133">Transmembrane helix</keyword>